<reference evidence="6" key="1">
    <citation type="submission" date="2022-11" db="EMBL/GenBank/DDBJ databases">
        <title>Hoeflea poritis sp. nov., isolated from scleractinian coral Porites lutea.</title>
        <authorList>
            <person name="Zhang G."/>
            <person name="Wei Q."/>
            <person name="Cai L."/>
        </authorList>
    </citation>
    <scope>NUCLEOTIDE SEQUENCE</scope>
    <source>
        <strain evidence="6">E7-10</strain>
    </source>
</reference>
<evidence type="ECO:0000256" key="2">
    <source>
        <dbReference type="ARBA" id="ARBA00022723"/>
    </source>
</evidence>
<comment type="cofactor">
    <cofactor evidence="1">
        <name>Mg(2+)</name>
        <dbReference type="ChEBI" id="CHEBI:18420"/>
    </cofactor>
</comment>
<evidence type="ECO:0000259" key="5">
    <source>
        <dbReference type="PROSITE" id="PS51462"/>
    </source>
</evidence>
<evidence type="ECO:0000256" key="4">
    <source>
        <dbReference type="ARBA" id="ARBA00022842"/>
    </source>
</evidence>
<evidence type="ECO:0000313" key="7">
    <source>
        <dbReference type="Proteomes" id="UP001148313"/>
    </source>
</evidence>
<evidence type="ECO:0000256" key="3">
    <source>
        <dbReference type="ARBA" id="ARBA00022801"/>
    </source>
</evidence>
<proteinExistence type="predicted"/>
<comment type="caution">
    <text evidence="6">The sequence shown here is derived from an EMBL/GenBank/DDBJ whole genome shotgun (WGS) entry which is preliminary data.</text>
</comment>
<dbReference type="Proteomes" id="UP001148313">
    <property type="component" value="Unassembled WGS sequence"/>
</dbReference>
<evidence type="ECO:0000313" key="6">
    <source>
        <dbReference type="EMBL" id="MDA4843952.1"/>
    </source>
</evidence>
<dbReference type="PANTHER" id="PTHR12629:SF0">
    <property type="entry name" value="DIPHOSPHOINOSITOL-POLYPHOSPHATE DIPHOSPHATASE"/>
    <property type="match status" value="1"/>
</dbReference>
<dbReference type="InterPro" id="IPR047198">
    <property type="entry name" value="DDP-like_NUDIX"/>
</dbReference>
<dbReference type="Gene3D" id="3.90.79.10">
    <property type="entry name" value="Nucleoside Triphosphate Pyrophosphohydrolase"/>
    <property type="match status" value="1"/>
</dbReference>
<gene>
    <name evidence="6" type="ORF">OOZ53_01260</name>
</gene>
<dbReference type="PROSITE" id="PS51462">
    <property type="entry name" value="NUDIX"/>
    <property type="match status" value="1"/>
</dbReference>
<sequence length="152" mass="17268">MTKNKRTADEKADLRDRAPAPQQFAALCHRARGKKIEILLITSRGTGRWILPKGWAIKSLSKAATAAQEAREEAGVIGEIRKKPVGSYEYCKLLDSGLSLQCDVEVYPLEVDRLEDDYLEKDQRERHWFSQKKAATLVDEPELRSLIRAFTP</sequence>
<dbReference type="InterPro" id="IPR000086">
    <property type="entry name" value="NUDIX_hydrolase_dom"/>
</dbReference>
<feature type="domain" description="Nudix hydrolase" evidence="5">
    <location>
        <begin position="21"/>
        <end position="151"/>
    </location>
</feature>
<evidence type="ECO:0000256" key="1">
    <source>
        <dbReference type="ARBA" id="ARBA00001946"/>
    </source>
</evidence>
<dbReference type="InterPro" id="IPR015797">
    <property type="entry name" value="NUDIX_hydrolase-like_dom_sf"/>
</dbReference>
<dbReference type="GO" id="GO:0016787">
    <property type="term" value="F:hydrolase activity"/>
    <property type="evidence" value="ECO:0007669"/>
    <property type="project" value="UniProtKB-KW"/>
</dbReference>
<dbReference type="SUPFAM" id="SSF55811">
    <property type="entry name" value="Nudix"/>
    <property type="match status" value="1"/>
</dbReference>
<keyword evidence="3 6" id="KW-0378">Hydrolase</keyword>
<keyword evidence="2" id="KW-0479">Metal-binding</keyword>
<dbReference type="CDD" id="cd04666">
    <property type="entry name" value="NUDIX_DIPP2_like_Nudt4"/>
    <property type="match status" value="1"/>
</dbReference>
<protein>
    <submittedName>
        <fullName evidence="6">NUDIX hydrolase</fullName>
    </submittedName>
</protein>
<dbReference type="PANTHER" id="PTHR12629">
    <property type="entry name" value="DIPHOSPHOINOSITOL POLYPHOSPHATE PHOSPHOHYDROLASE"/>
    <property type="match status" value="1"/>
</dbReference>
<dbReference type="EMBL" id="JAPJZH010000001">
    <property type="protein sequence ID" value="MDA4843952.1"/>
    <property type="molecule type" value="Genomic_DNA"/>
</dbReference>
<organism evidence="6 7">
    <name type="scientific">Hoeflea poritis</name>
    <dbReference type="NCBI Taxonomy" id="2993659"/>
    <lineage>
        <taxon>Bacteria</taxon>
        <taxon>Pseudomonadati</taxon>
        <taxon>Pseudomonadota</taxon>
        <taxon>Alphaproteobacteria</taxon>
        <taxon>Hyphomicrobiales</taxon>
        <taxon>Rhizobiaceae</taxon>
        <taxon>Hoeflea</taxon>
    </lineage>
</organism>
<keyword evidence="7" id="KW-1185">Reference proteome</keyword>
<keyword evidence="4" id="KW-0460">Magnesium</keyword>
<name>A0ABT4VIJ6_9HYPH</name>
<accession>A0ABT4VIJ6</accession>
<dbReference type="RefSeq" id="WP_271087465.1">
    <property type="nucleotide sequence ID" value="NZ_JAPJZH010000001.1"/>
</dbReference>